<dbReference type="STRING" id="442899.SAMN05720591_1417"/>
<sequence>MAELFLPVFIFIGFGLYLAFCFRVDQRLKVNKKGKILITYMFSSLIYLSHAVTYTWLLYLTYGGKHHHFFIGLIVSGIVLYVRIFRRIDAIVLSVWITLIQGVFFLIYLPFVFIKWFLRGLFFIIQCPVLMLWNRLHGLFMREEIEKDESNDSASSVKRKN</sequence>
<keyword evidence="1" id="KW-1133">Transmembrane helix</keyword>
<feature type="transmembrane region" description="Helical" evidence="1">
    <location>
        <begin position="6"/>
        <end position="24"/>
    </location>
</feature>
<keyword evidence="3" id="KW-1185">Reference proteome</keyword>
<dbReference type="EMBL" id="BJYE01000044">
    <property type="protein sequence ID" value="GEN57853.1"/>
    <property type="molecule type" value="Genomic_DNA"/>
</dbReference>
<keyword evidence="1" id="KW-0812">Transmembrane</keyword>
<name>A0A511X4I0_9BACI</name>
<feature type="transmembrane region" description="Helical" evidence="1">
    <location>
        <begin position="66"/>
        <end position="84"/>
    </location>
</feature>
<dbReference type="OrthoDB" id="10000952at2"/>
<organism evidence="2 3">
    <name type="scientific">Halolactibacillus alkaliphilus</name>
    <dbReference type="NCBI Taxonomy" id="442899"/>
    <lineage>
        <taxon>Bacteria</taxon>
        <taxon>Bacillati</taxon>
        <taxon>Bacillota</taxon>
        <taxon>Bacilli</taxon>
        <taxon>Bacillales</taxon>
        <taxon>Bacillaceae</taxon>
        <taxon>Halolactibacillus</taxon>
    </lineage>
</organism>
<dbReference type="AlphaFoldDB" id="A0A511X4I0"/>
<accession>A0A511X4I0</accession>
<dbReference type="Proteomes" id="UP000321400">
    <property type="component" value="Unassembled WGS sequence"/>
</dbReference>
<reference evidence="2 3" key="1">
    <citation type="submission" date="2019-07" db="EMBL/GenBank/DDBJ databases">
        <title>Whole genome shotgun sequence of Halolactibacillus alkaliphilus NBRC 103919.</title>
        <authorList>
            <person name="Hosoyama A."/>
            <person name="Uohara A."/>
            <person name="Ohji S."/>
            <person name="Ichikawa N."/>
        </authorList>
    </citation>
    <scope>NUCLEOTIDE SEQUENCE [LARGE SCALE GENOMIC DNA]</scope>
    <source>
        <strain evidence="2 3">NBRC 103919</strain>
    </source>
</reference>
<feature type="transmembrane region" description="Helical" evidence="1">
    <location>
        <begin position="91"/>
        <end position="110"/>
    </location>
</feature>
<evidence type="ECO:0000313" key="2">
    <source>
        <dbReference type="EMBL" id="GEN57853.1"/>
    </source>
</evidence>
<protein>
    <submittedName>
        <fullName evidence="2">Uncharacterized protein</fullName>
    </submittedName>
</protein>
<feature type="transmembrane region" description="Helical" evidence="1">
    <location>
        <begin position="36"/>
        <end position="60"/>
    </location>
</feature>
<dbReference type="RefSeq" id="WP_089803515.1">
    <property type="nucleotide sequence ID" value="NZ_BJYE01000044.1"/>
</dbReference>
<evidence type="ECO:0000256" key="1">
    <source>
        <dbReference type="SAM" id="Phobius"/>
    </source>
</evidence>
<evidence type="ECO:0000313" key="3">
    <source>
        <dbReference type="Proteomes" id="UP000321400"/>
    </source>
</evidence>
<keyword evidence="1" id="KW-0472">Membrane</keyword>
<gene>
    <name evidence="2" type="ORF">HAL01_23170</name>
</gene>
<comment type="caution">
    <text evidence="2">The sequence shown here is derived from an EMBL/GenBank/DDBJ whole genome shotgun (WGS) entry which is preliminary data.</text>
</comment>
<proteinExistence type="predicted"/>